<evidence type="ECO:0000256" key="1">
    <source>
        <dbReference type="SAM" id="SignalP"/>
    </source>
</evidence>
<dbReference type="Pfam" id="PF02872">
    <property type="entry name" value="5_nucleotid_C"/>
    <property type="match status" value="1"/>
</dbReference>
<comment type="caution">
    <text evidence="3">The sequence shown here is derived from an EMBL/GenBank/DDBJ whole genome shotgun (WGS) entry which is preliminary data.</text>
</comment>
<dbReference type="GO" id="GO:0016787">
    <property type="term" value="F:hydrolase activity"/>
    <property type="evidence" value="ECO:0007669"/>
    <property type="project" value="InterPro"/>
</dbReference>
<evidence type="ECO:0000313" key="4">
    <source>
        <dbReference type="Proteomes" id="UP000284531"/>
    </source>
</evidence>
<dbReference type="SUPFAM" id="SSF55816">
    <property type="entry name" value="5'-nucleotidase (syn. UDP-sugar hydrolase), C-terminal domain"/>
    <property type="match status" value="1"/>
</dbReference>
<dbReference type="PRINTS" id="PR01607">
    <property type="entry name" value="APYRASEFAMLY"/>
</dbReference>
<reference evidence="3 4" key="1">
    <citation type="submission" date="2018-09" db="EMBL/GenBank/DDBJ databases">
        <title>Genomic Encyclopedia of Archaeal and Bacterial Type Strains, Phase II (KMG-II): from individual species to whole genera.</title>
        <authorList>
            <person name="Goeker M."/>
        </authorList>
    </citation>
    <scope>NUCLEOTIDE SEQUENCE [LARGE SCALE GENOMIC DNA]</scope>
    <source>
        <strain evidence="3 4">DSM 21950</strain>
    </source>
</reference>
<dbReference type="Gene3D" id="3.90.780.10">
    <property type="entry name" value="5'-Nucleotidase, C-terminal domain"/>
    <property type="match status" value="1"/>
</dbReference>
<keyword evidence="4" id="KW-1185">Reference proteome</keyword>
<evidence type="ECO:0000259" key="2">
    <source>
        <dbReference type="Pfam" id="PF02872"/>
    </source>
</evidence>
<accession>A0A419WWI4</accession>
<organism evidence="3 4">
    <name type="scientific">Marinifilum flexuosum</name>
    <dbReference type="NCBI Taxonomy" id="1117708"/>
    <lineage>
        <taxon>Bacteria</taxon>
        <taxon>Pseudomonadati</taxon>
        <taxon>Bacteroidota</taxon>
        <taxon>Bacteroidia</taxon>
        <taxon>Marinilabiliales</taxon>
        <taxon>Marinifilaceae</taxon>
    </lineage>
</organism>
<dbReference type="AlphaFoldDB" id="A0A419WWI4"/>
<name>A0A419WWI4_9BACT</name>
<dbReference type="InterPro" id="IPR036907">
    <property type="entry name" value="5'-Nucleotdase_C_sf"/>
</dbReference>
<dbReference type="InterPro" id="IPR006179">
    <property type="entry name" value="5_nucleotidase/apyrase"/>
</dbReference>
<keyword evidence="1" id="KW-0732">Signal</keyword>
<feature type="domain" description="5'-Nucleotidase C-terminal" evidence="2">
    <location>
        <begin position="88"/>
        <end position="224"/>
    </location>
</feature>
<dbReference type="Proteomes" id="UP000284531">
    <property type="component" value="Unassembled WGS sequence"/>
</dbReference>
<dbReference type="PANTHER" id="PTHR11575:SF24">
    <property type="entry name" value="5'-NUCLEOTIDASE"/>
    <property type="match status" value="1"/>
</dbReference>
<sequence>MYFIFNMRRNLIKSLFIVLIAAGLSSCVGSSKQTTNKVESHYTINADLDQISAKDTSLTNLINLYKHQLDGEMNTIISVAEMDMVTGKPEGLLSNYLADAMFEIGNDFCKEKQLKHGVDVALLNMGGIRTSLSKGEISTGRVYEMLPFKNKLVIVGMEGKQLIELFQRVAYFGGEGISGAKMGIKDRKAVNILVDGKPIEPTKIYHVMSVDYLVNGGGGFTAFEKRKTFRHMHRLLRSEIIKHMSKKHKKGEKVSAKLDGRIYNVE</sequence>
<dbReference type="PANTHER" id="PTHR11575">
    <property type="entry name" value="5'-NUCLEOTIDASE-RELATED"/>
    <property type="match status" value="1"/>
</dbReference>
<dbReference type="GO" id="GO:0030288">
    <property type="term" value="C:outer membrane-bounded periplasmic space"/>
    <property type="evidence" value="ECO:0007669"/>
    <property type="project" value="TreeGrafter"/>
</dbReference>
<feature type="signal peptide" evidence="1">
    <location>
        <begin position="1"/>
        <end position="26"/>
    </location>
</feature>
<gene>
    <name evidence="3" type="ORF">BXY64_2835</name>
</gene>
<proteinExistence type="predicted"/>
<dbReference type="GO" id="GO:0009166">
    <property type="term" value="P:nucleotide catabolic process"/>
    <property type="evidence" value="ECO:0007669"/>
    <property type="project" value="InterPro"/>
</dbReference>
<dbReference type="EMBL" id="RAPQ01000010">
    <property type="protein sequence ID" value="RKD99854.1"/>
    <property type="molecule type" value="Genomic_DNA"/>
</dbReference>
<protein>
    <submittedName>
        <fullName evidence="3">5'-nucleotidase-like protein</fullName>
    </submittedName>
</protein>
<feature type="chain" id="PRO_5019121798" evidence="1">
    <location>
        <begin position="27"/>
        <end position="266"/>
    </location>
</feature>
<dbReference type="InterPro" id="IPR008334">
    <property type="entry name" value="5'-Nucleotdase_C"/>
</dbReference>
<evidence type="ECO:0000313" key="3">
    <source>
        <dbReference type="EMBL" id="RKD99854.1"/>
    </source>
</evidence>